<evidence type="ECO:0000313" key="5">
    <source>
        <dbReference type="Proteomes" id="UP000177141"/>
    </source>
</evidence>
<evidence type="ECO:0000259" key="3">
    <source>
        <dbReference type="PROSITE" id="PS50051"/>
    </source>
</evidence>
<dbReference type="InterPro" id="IPR027417">
    <property type="entry name" value="P-loop_NTPase"/>
</dbReference>
<dbReference type="PRINTS" id="PR01657">
    <property type="entry name" value="MCMFAMILY"/>
</dbReference>
<comment type="caution">
    <text evidence="4">The sequence shown here is derived from an EMBL/GenBank/DDBJ whole genome shotgun (WGS) entry which is preliminary data.</text>
</comment>
<dbReference type="SUPFAM" id="SSF54211">
    <property type="entry name" value="Ribosomal protein S5 domain 2-like"/>
    <property type="match status" value="1"/>
</dbReference>
<dbReference type="SUPFAM" id="SSF52540">
    <property type="entry name" value="P-loop containing nucleoside triphosphate hydrolases"/>
    <property type="match status" value="1"/>
</dbReference>
<dbReference type="Gene3D" id="3.30.230.10">
    <property type="match status" value="1"/>
</dbReference>
<dbReference type="InterPro" id="IPR025158">
    <property type="entry name" value="Mg_chelat-rel_C"/>
</dbReference>
<feature type="domain" description="MCM C-terminal AAA(+) ATPase" evidence="3">
    <location>
        <begin position="293"/>
        <end position="388"/>
    </location>
</feature>
<keyword evidence="2" id="KW-0067">ATP-binding</keyword>
<evidence type="ECO:0000313" key="4">
    <source>
        <dbReference type="EMBL" id="OGK46772.1"/>
    </source>
</evidence>
<dbReference type="NCBIfam" id="TIGR00368">
    <property type="entry name" value="YifB family Mg chelatase-like AAA ATPase"/>
    <property type="match status" value="1"/>
</dbReference>
<reference evidence="4 5" key="1">
    <citation type="journal article" date="2016" name="Nat. Commun.">
        <title>Thousands of microbial genomes shed light on interconnected biogeochemical processes in an aquifer system.</title>
        <authorList>
            <person name="Anantharaman K."/>
            <person name="Brown C.T."/>
            <person name="Hug L.A."/>
            <person name="Sharon I."/>
            <person name="Castelle C.J."/>
            <person name="Probst A.J."/>
            <person name="Thomas B.C."/>
            <person name="Singh A."/>
            <person name="Wilkins M.J."/>
            <person name="Karaoz U."/>
            <person name="Brodie E.L."/>
            <person name="Williams K.H."/>
            <person name="Hubbard S.S."/>
            <person name="Banfield J.F."/>
        </authorList>
    </citation>
    <scope>NUCLEOTIDE SEQUENCE [LARGE SCALE GENOMIC DNA]</scope>
</reference>
<dbReference type="Pfam" id="PF01078">
    <property type="entry name" value="Mg_chelatase"/>
    <property type="match status" value="1"/>
</dbReference>
<accession>A0A1F7ITR5</accession>
<dbReference type="InterPro" id="IPR020568">
    <property type="entry name" value="Ribosomal_Su5_D2-typ_SF"/>
</dbReference>
<evidence type="ECO:0000256" key="2">
    <source>
        <dbReference type="ARBA" id="ARBA00022840"/>
    </source>
</evidence>
<dbReference type="InterPro" id="IPR045006">
    <property type="entry name" value="CHLI-like"/>
</dbReference>
<gene>
    <name evidence="4" type="ORF">A3A93_03950</name>
</gene>
<organism evidence="4 5">
    <name type="scientific">Candidatus Roizmanbacteria bacterium RIFCSPLOWO2_01_FULL_38_12</name>
    <dbReference type="NCBI Taxonomy" id="1802061"/>
    <lineage>
        <taxon>Bacteria</taxon>
        <taxon>Candidatus Roizmaniibacteriota</taxon>
    </lineage>
</organism>
<dbReference type="PANTHER" id="PTHR32039:SF7">
    <property type="entry name" value="COMPETENCE PROTEIN COMM"/>
    <property type="match status" value="1"/>
</dbReference>
<dbReference type="AlphaFoldDB" id="A0A1F7ITR5"/>
<proteinExistence type="predicted"/>
<dbReference type="Pfam" id="PF13541">
    <property type="entry name" value="ChlI"/>
    <property type="match status" value="1"/>
</dbReference>
<dbReference type="GO" id="GO:0003677">
    <property type="term" value="F:DNA binding"/>
    <property type="evidence" value="ECO:0007669"/>
    <property type="project" value="InterPro"/>
</dbReference>
<dbReference type="GO" id="GO:0005524">
    <property type="term" value="F:ATP binding"/>
    <property type="evidence" value="ECO:0007669"/>
    <property type="project" value="UniProtKB-KW"/>
</dbReference>
<evidence type="ECO:0000256" key="1">
    <source>
        <dbReference type="ARBA" id="ARBA00022741"/>
    </source>
</evidence>
<name>A0A1F7ITR5_9BACT</name>
<dbReference type="Pfam" id="PF13335">
    <property type="entry name" value="Mg_chelatase_C"/>
    <property type="match status" value="1"/>
</dbReference>
<keyword evidence="1" id="KW-0547">Nucleotide-binding</keyword>
<dbReference type="InterPro" id="IPR000523">
    <property type="entry name" value="Mg_chelatse_chII-like_cat_dom"/>
</dbReference>
<sequence length="506" mass="55191">MLAKVCTATIVGLQGTQVDVEVDVAGRGFPTFTIVGLPNKSIDEAKDRVRTAIVNAGYEMPDSRITVNLAPADIPKSGSSFDLAIAVGILSASGMIATDLLTNSMIIGEVSLEGKVRKINGIIPLMILAKELEIKNIFLPADNVSEISIFDELTVYPVLTLLSLIHHLEGKKKIDVFKSNGVSRKKTNIRINYDFLQIKGQEQAKRALEIAAAGFHNLHLKGPPGAGKTLLARSFPTILPLMSKQEVLDVAKIYSVVGQITNDIFAGIRPFRSPHHTTSRTGLIGGGSKPAPGEISLSHRGVLFLDEFPEFPRHVLEALRQPIEDGVVTISRAAGSLTYPARFLLLAASNPCPCGYMGHPTKECKCLPGTIVKYKKRLSGPLLDRIDLHVDVPPVAVEKLGDEAVGEASEVVRSRIDVARERQEKRFANSELRFNSEMTSADIENYVHMEKEAKDILHRAVDRLSLSARSYFKTIKVAQTIADLDQSGNIKDHHVAEALQYRSADA</sequence>
<dbReference type="STRING" id="1802061.A3A93_03950"/>
<protein>
    <submittedName>
        <fullName evidence="4">Magnesium chelatase</fullName>
    </submittedName>
</protein>
<dbReference type="InterPro" id="IPR004482">
    <property type="entry name" value="Mg_chelat-rel"/>
</dbReference>
<dbReference type="Proteomes" id="UP000177141">
    <property type="component" value="Unassembled WGS sequence"/>
</dbReference>
<dbReference type="PANTHER" id="PTHR32039">
    <property type="entry name" value="MAGNESIUM-CHELATASE SUBUNIT CHLI"/>
    <property type="match status" value="1"/>
</dbReference>
<dbReference type="EMBL" id="MGAL01000040">
    <property type="protein sequence ID" value="OGK46772.1"/>
    <property type="molecule type" value="Genomic_DNA"/>
</dbReference>
<dbReference type="InterPro" id="IPR001208">
    <property type="entry name" value="MCM_dom"/>
</dbReference>
<dbReference type="InterPro" id="IPR014721">
    <property type="entry name" value="Ribsml_uS5_D2-typ_fold_subgr"/>
</dbReference>
<dbReference type="Gene3D" id="3.40.50.300">
    <property type="entry name" value="P-loop containing nucleotide triphosphate hydrolases"/>
    <property type="match status" value="1"/>
</dbReference>
<dbReference type="PROSITE" id="PS50051">
    <property type="entry name" value="MCM_2"/>
    <property type="match status" value="1"/>
</dbReference>